<dbReference type="AlphaFoldDB" id="A0A0V9UK88"/>
<keyword evidence="4" id="KW-0249">Electron transport</keyword>
<dbReference type="InterPro" id="IPR017937">
    <property type="entry name" value="Thioredoxin_CS"/>
</dbReference>
<evidence type="ECO:0000256" key="6">
    <source>
        <dbReference type="ARBA" id="ARBA00023284"/>
    </source>
</evidence>
<evidence type="ECO:0000256" key="2">
    <source>
        <dbReference type="ARBA" id="ARBA00008987"/>
    </source>
</evidence>
<dbReference type="Pfam" id="PF00085">
    <property type="entry name" value="Thioredoxin"/>
    <property type="match status" value="1"/>
</dbReference>
<dbReference type="Gene3D" id="3.40.30.10">
    <property type="entry name" value="Glutaredoxin"/>
    <property type="match status" value="1"/>
</dbReference>
<comment type="similarity">
    <text evidence="2">Belongs to the thioredoxin family.</text>
</comment>
<evidence type="ECO:0000256" key="3">
    <source>
        <dbReference type="ARBA" id="ARBA00022448"/>
    </source>
</evidence>
<evidence type="ECO:0000256" key="4">
    <source>
        <dbReference type="ARBA" id="ARBA00022982"/>
    </source>
</evidence>
<dbReference type="PANTHER" id="PTHR45663:SF11">
    <property type="entry name" value="GEO12009P1"/>
    <property type="match status" value="1"/>
</dbReference>
<evidence type="ECO:0000313" key="8">
    <source>
        <dbReference type="EMBL" id="KSZ58422.1"/>
    </source>
</evidence>
<dbReference type="InterPro" id="IPR013766">
    <property type="entry name" value="Thioredoxin_domain"/>
</dbReference>
<dbReference type="SUPFAM" id="SSF52833">
    <property type="entry name" value="Thioredoxin-like"/>
    <property type="match status" value="1"/>
</dbReference>
<dbReference type="EMBL" id="AZXY01000005">
    <property type="protein sequence ID" value="KSZ58422.1"/>
    <property type="molecule type" value="Genomic_DNA"/>
</dbReference>
<feature type="domain" description="Thioredoxin" evidence="7">
    <location>
        <begin position="10"/>
        <end position="141"/>
    </location>
</feature>
<comment type="caution">
    <text evidence="8">The sequence shown here is derived from an EMBL/GenBank/DDBJ whole genome shotgun (WGS) entry which is preliminary data.</text>
</comment>
<dbReference type="InterPro" id="IPR036249">
    <property type="entry name" value="Thioredoxin-like_sf"/>
</dbReference>
<organism evidence="8 9">
    <name type="scientific">Rhodococcus pyridinivorans KG-16</name>
    <dbReference type="NCBI Taxonomy" id="1441730"/>
    <lineage>
        <taxon>Bacteria</taxon>
        <taxon>Bacillati</taxon>
        <taxon>Actinomycetota</taxon>
        <taxon>Actinomycetes</taxon>
        <taxon>Mycobacteriales</taxon>
        <taxon>Nocardiaceae</taxon>
        <taxon>Rhodococcus</taxon>
    </lineage>
</organism>
<dbReference type="PATRIC" id="fig|1441730.3.peg.2287"/>
<keyword evidence="3" id="KW-0813">Transport</keyword>
<dbReference type="GO" id="GO:0045454">
    <property type="term" value="P:cell redox homeostasis"/>
    <property type="evidence" value="ECO:0007669"/>
    <property type="project" value="TreeGrafter"/>
</dbReference>
<evidence type="ECO:0000256" key="5">
    <source>
        <dbReference type="ARBA" id="ARBA00023157"/>
    </source>
</evidence>
<dbReference type="GO" id="GO:0015035">
    <property type="term" value="F:protein-disulfide reductase activity"/>
    <property type="evidence" value="ECO:0007669"/>
    <property type="project" value="TreeGrafter"/>
</dbReference>
<keyword evidence="6" id="KW-0676">Redox-active center</keyword>
<protein>
    <submittedName>
        <fullName evidence="8">Thioredoxin</fullName>
    </submittedName>
</protein>
<gene>
    <name evidence="8" type="ORF">Z045_10970</name>
</gene>
<dbReference type="PROSITE" id="PS51352">
    <property type="entry name" value="THIOREDOXIN_2"/>
    <property type="match status" value="1"/>
</dbReference>
<proteinExistence type="inferred from homology"/>
<accession>A0A0V9UK88</accession>
<keyword evidence="5" id="KW-1015">Disulfide bond</keyword>
<dbReference type="Proteomes" id="UP000053060">
    <property type="component" value="Unassembled WGS sequence"/>
</dbReference>
<dbReference type="RefSeq" id="WP_060651900.1">
    <property type="nucleotide sequence ID" value="NZ_AZXY01000005.1"/>
</dbReference>
<evidence type="ECO:0000256" key="1">
    <source>
        <dbReference type="ARBA" id="ARBA00003318"/>
    </source>
</evidence>
<name>A0A0V9UK88_9NOCA</name>
<dbReference type="PROSITE" id="PS00194">
    <property type="entry name" value="THIOREDOXIN_1"/>
    <property type="match status" value="1"/>
</dbReference>
<dbReference type="GO" id="GO:0005829">
    <property type="term" value="C:cytosol"/>
    <property type="evidence" value="ECO:0007669"/>
    <property type="project" value="TreeGrafter"/>
</dbReference>
<evidence type="ECO:0000313" key="9">
    <source>
        <dbReference type="Proteomes" id="UP000053060"/>
    </source>
</evidence>
<reference evidence="9" key="1">
    <citation type="submission" date="2015-01" db="EMBL/GenBank/DDBJ databases">
        <title>Draft genome sequence of Rhodococcus pyridinivorans strain KG-16, a hydrocarbon-degrading bacterium.</title>
        <authorList>
            <person name="Aggarwal R.K."/>
            <person name="Dawar C."/>
        </authorList>
    </citation>
    <scope>NUCLEOTIDE SEQUENCE [LARGE SCALE GENOMIC DNA]</scope>
    <source>
        <strain evidence="9">KG-16</strain>
    </source>
</reference>
<reference evidence="8 9" key="2">
    <citation type="journal article" date="2016" name="Genome Announc.">
        <title>Draft Genome Sequence of a Versatile Hydrocarbon-Degrading Bacterium, Rhodococcus pyridinivorans Strain KG-16, Collected from Oil Fields in India.</title>
        <authorList>
            <person name="Aggarwal R.K."/>
            <person name="Dawar C."/>
            <person name="Phanindranath R."/>
            <person name="Mutnuri L."/>
            <person name="Dayal A.M."/>
        </authorList>
    </citation>
    <scope>NUCLEOTIDE SEQUENCE [LARGE SCALE GENOMIC DNA]</scope>
    <source>
        <strain evidence="8 9">KG-16</strain>
    </source>
</reference>
<comment type="function">
    <text evidence="1">Participates in various redox reactions through the reversible oxidation of its active center dithiol to a disulfide and catalyzes dithiol-disulfide exchange reactions.</text>
</comment>
<dbReference type="CDD" id="cd02947">
    <property type="entry name" value="TRX_family"/>
    <property type="match status" value="1"/>
</dbReference>
<evidence type="ECO:0000259" key="7">
    <source>
        <dbReference type="PROSITE" id="PS51352"/>
    </source>
</evidence>
<sequence>MIAAIVLIVVIVATLAVGTALRTRSGKFRTTGVDASTGTHELDPALATVGVGDGVPVVLHFSAPWCGPCAAVRRVVVQVLDREPGRAREVELDLDENPVPARKLGVLSLPTTFVFDGDGRERFRASGVPSADDLRTALSSL</sequence>
<dbReference type="PANTHER" id="PTHR45663">
    <property type="entry name" value="GEO12009P1"/>
    <property type="match status" value="1"/>
</dbReference>